<dbReference type="RefSeq" id="XP_022137243.1">
    <property type="nucleotide sequence ID" value="XM_022281551.1"/>
</dbReference>
<feature type="region of interest" description="Disordered" evidence="2">
    <location>
        <begin position="287"/>
        <end position="335"/>
    </location>
</feature>
<dbReference type="PANTHER" id="PTHR31680:SF4">
    <property type="entry name" value="LONGIFOLIA PROTEIN"/>
    <property type="match status" value="1"/>
</dbReference>
<feature type="compositionally biased region" description="Polar residues" evidence="2">
    <location>
        <begin position="293"/>
        <end position="308"/>
    </location>
</feature>
<evidence type="ECO:0000256" key="1">
    <source>
        <dbReference type="SAM" id="Coils"/>
    </source>
</evidence>
<dbReference type="OrthoDB" id="769613at2759"/>
<accession>A0A6J1C9R8</accession>
<dbReference type="GO" id="GO:0051513">
    <property type="term" value="P:regulation of monopolar cell growth"/>
    <property type="evidence" value="ECO:0007669"/>
    <property type="project" value="InterPro"/>
</dbReference>
<feature type="compositionally biased region" description="Polar residues" evidence="2">
    <location>
        <begin position="368"/>
        <end position="388"/>
    </location>
</feature>
<feature type="domain" description="DUF4378" evidence="3">
    <location>
        <begin position="876"/>
        <end position="1055"/>
    </location>
</feature>
<sequence length="1076" mass="119484">MAAKLLHSLADENPDLQKQIGCMNGIFQLFDRQHILSGRHMRPKRLPPGTSHLNIGNPGKEYNIIQRESPVDLSPNESFNERQRFNKELSRASFSSCSSSLSSSEYNRTAQSQASSFDQILLSRTPSRESAANPSNTSPRVGRQHLDLRDVVKDSMYREARTLSVKTSANEEASSRSMKHRDSPRPLQRPQSTDGASKVDTNWKQKMPIDLKESLLVLAKLRDAPWYYNEVEEHERPSHEVKDRFLQPFSRDAPRFSYDGREVDLLSFESRDTIRSAPKFKDFPRLSLDSRESSNQGSKSVSNPTRLSKNLHGSDCSSEKSTDPQQPSGSRKHPPSVVAKLMGLEALPGSPLASDTLVRGDPFVSSLEGTSSIRPIRTSDSPRNTLKGPTSPRWKNSDLVMKPIPNSKFPVEIAPWRQPDGSRAFHKPALKHAKGLAGSSNSFPSVYSEIEKRLEDLEFKQSGKDLRALKQILEAMQSKGVLDTRKEEEASNNGSQRDNEPKRESASVNSRLISDRSRQKNQKAATTSRPDSSRCGESPIVIMKPAKLIEKSGIPASSVIQIDGLPGLPKIHKSPHGKKNSGGSRAVKDISPENSHGDSGVSSTKKKENEKNVRPTHSSSKHQHLPKENTGSSIKTSGSVSPRLQHKKAEQDRRSRPPTPPSDPNKTRRKSRQGTDSGSPVGKPRMKSSIVSQIDDQSSEISNESRTLSNQGDDISQLSDSNLSLDSKTDIEVTSSELPAINGSQILQMKASKYSDSHSMENAELATPAPEHPSPVSILDASLYRDEESSPVKQISKALKGSRNLGSGDCGEYQWSSKDGILSNSVEPSLTAEINRKKLQNIDNLVQKLRRLNSHYDEAKTDYIASLCENTDPDNRYISEILLASGLLLRDLGSGLATFQLHPSGHPINPELFFVLEQTKTSSLLRKDDSCSVKVADSKLNQEKSHRKLIFDVVNEILARKLSVVAASPEPWTTSKKLATKTLSAQKLLKELCSEIEQFQTKKPDCNFEEQDDGLKSILKEDVMQRSESWTDLFGDVSNVVLDIERLIFKDLVDEIVYVEAAHLRAKSGRRRQLFT</sequence>
<dbReference type="InterPro" id="IPR032795">
    <property type="entry name" value="DUF3741-assoc"/>
</dbReference>
<evidence type="ECO:0000313" key="5">
    <source>
        <dbReference type="Proteomes" id="UP000504603"/>
    </source>
</evidence>
<reference evidence="6 7" key="1">
    <citation type="submission" date="2025-04" db="UniProtKB">
        <authorList>
            <consortium name="RefSeq"/>
        </authorList>
    </citation>
    <scope>IDENTIFICATION</scope>
    <source>
        <strain evidence="6 7">OHB3-1</strain>
    </source>
</reference>
<evidence type="ECO:0000313" key="7">
    <source>
        <dbReference type="RefSeq" id="XP_022137243.1"/>
    </source>
</evidence>
<dbReference type="Pfam" id="PF14309">
    <property type="entry name" value="DUF4378"/>
    <property type="match status" value="1"/>
</dbReference>
<dbReference type="Proteomes" id="UP000504603">
    <property type="component" value="Unplaced"/>
</dbReference>
<feature type="compositionally biased region" description="Polar residues" evidence="2">
    <location>
        <begin position="189"/>
        <end position="200"/>
    </location>
</feature>
<feature type="region of interest" description="Disordered" evidence="2">
    <location>
        <begin position="125"/>
        <end position="201"/>
    </location>
</feature>
<keyword evidence="5" id="KW-1185">Reference proteome</keyword>
<keyword evidence="1" id="KW-0175">Coiled coil</keyword>
<dbReference type="KEGG" id="mcha:111008753"/>
<dbReference type="RefSeq" id="XP_022137242.1">
    <property type="nucleotide sequence ID" value="XM_022281550.1"/>
</dbReference>
<evidence type="ECO:0000313" key="6">
    <source>
        <dbReference type="RefSeq" id="XP_022137242.1"/>
    </source>
</evidence>
<dbReference type="InterPro" id="IPR025486">
    <property type="entry name" value="DUF4378"/>
</dbReference>
<dbReference type="PANTHER" id="PTHR31680">
    <property type="entry name" value="LONGIFOLIA PROTEIN"/>
    <property type="match status" value="1"/>
</dbReference>
<dbReference type="Pfam" id="PF14383">
    <property type="entry name" value="VARLMGL"/>
    <property type="match status" value="1"/>
</dbReference>
<feature type="region of interest" description="Disordered" evidence="2">
    <location>
        <begin position="564"/>
        <end position="721"/>
    </location>
</feature>
<organism evidence="5 7">
    <name type="scientific">Momordica charantia</name>
    <name type="common">Bitter gourd</name>
    <name type="synonym">Balsam pear</name>
    <dbReference type="NCBI Taxonomy" id="3673"/>
    <lineage>
        <taxon>Eukaryota</taxon>
        <taxon>Viridiplantae</taxon>
        <taxon>Streptophyta</taxon>
        <taxon>Embryophyta</taxon>
        <taxon>Tracheophyta</taxon>
        <taxon>Spermatophyta</taxon>
        <taxon>Magnoliopsida</taxon>
        <taxon>eudicotyledons</taxon>
        <taxon>Gunneridae</taxon>
        <taxon>Pentapetalae</taxon>
        <taxon>rosids</taxon>
        <taxon>fabids</taxon>
        <taxon>Cucurbitales</taxon>
        <taxon>Cucurbitaceae</taxon>
        <taxon>Momordiceae</taxon>
        <taxon>Momordica</taxon>
    </lineage>
</organism>
<evidence type="ECO:0000256" key="2">
    <source>
        <dbReference type="SAM" id="MobiDB-lite"/>
    </source>
</evidence>
<feature type="compositionally biased region" description="Basic residues" evidence="2">
    <location>
        <begin position="570"/>
        <end position="579"/>
    </location>
</feature>
<dbReference type="GeneID" id="111008753"/>
<evidence type="ECO:0000259" key="3">
    <source>
        <dbReference type="Pfam" id="PF14309"/>
    </source>
</evidence>
<feature type="compositionally biased region" description="Low complexity" evidence="2">
    <location>
        <begin position="688"/>
        <end position="702"/>
    </location>
</feature>
<feature type="compositionally biased region" description="Basic and acidic residues" evidence="2">
    <location>
        <begin position="144"/>
        <end position="161"/>
    </location>
</feature>
<evidence type="ECO:0000259" key="4">
    <source>
        <dbReference type="Pfam" id="PF14383"/>
    </source>
</evidence>
<feature type="domain" description="DUF3741" evidence="4">
    <location>
        <begin position="334"/>
        <end position="349"/>
    </location>
</feature>
<gene>
    <name evidence="6 7" type="primary">LOC111008753</name>
</gene>
<feature type="region of interest" description="Disordered" evidence="2">
    <location>
        <begin position="752"/>
        <end position="775"/>
    </location>
</feature>
<feature type="compositionally biased region" description="Polar residues" evidence="2">
    <location>
        <begin position="629"/>
        <end position="642"/>
    </location>
</feature>
<feature type="compositionally biased region" description="Polar residues" evidence="2">
    <location>
        <begin position="125"/>
        <end position="139"/>
    </location>
</feature>
<dbReference type="InterPro" id="IPR033334">
    <property type="entry name" value="LNG1/2"/>
</dbReference>
<feature type="coiled-coil region" evidence="1">
    <location>
        <begin position="835"/>
        <end position="862"/>
    </location>
</feature>
<protein>
    <submittedName>
        <fullName evidence="6 7">Protein LONGIFOLIA 1-like</fullName>
    </submittedName>
</protein>
<feature type="compositionally biased region" description="Polar residues" evidence="2">
    <location>
        <begin position="164"/>
        <end position="176"/>
    </location>
</feature>
<feature type="region of interest" description="Disordered" evidence="2">
    <location>
        <begin position="368"/>
        <end position="395"/>
    </location>
</feature>
<name>A0A6J1C9R8_MOMCH</name>
<proteinExistence type="predicted"/>
<dbReference type="AlphaFoldDB" id="A0A6J1C9R8"/>
<feature type="region of interest" description="Disordered" evidence="2">
    <location>
        <begin position="40"/>
        <end position="59"/>
    </location>
</feature>
<feature type="region of interest" description="Disordered" evidence="2">
    <location>
        <begin position="480"/>
        <end position="539"/>
    </location>
</feature>